<organism evidence="2 3">
    <name type="scientific">Natronosalvus rutilus</name>
    <dbReference type="NCBI Taxonomy" id="2953753"/>
    <lineage>
        <taxon>Archaea</taxon>
        <taxon>Methanobacteriati</taxon>
        <taxon>Methanobacteriota</taxon>
        <taxon>Stenosarchaea group</taxon>
        <taxon>Halobacteria</taxon>
        <taxon>Halobacteriales</taxon>
        <taxon>Natrialbaceae</taxon>
        <taxon>Natronosalvus</taxon>
    </lineage>
</organism>
<reference evidence="2" key="1">
    <citation type="submission" date="2022-06" db="EMBL/GenBank/DDBJ databases">
        <title>Diverse halophilic archaea isolated from saline environments.</title>
        <authorList>
            <person name="Cui H.-L."/>
        </authorList>
    </citation>
    <scope>NUCLEOTIDE SEQUENCE</scope>
    <source>
        <strain evidence="2">WLHS1</strain>
    </source>
</reference>
<evidence type="ECO:0000313" key="3">
    <source>
        <dbReference type="Proteomes" id="UP001056855"/>
    </source>
</evidence>
<dbReference type="EMBL" id="CP100355">
    <property type="protein sequence ID" value="UTF53025.1"/>
    <property type="molecule type" value="Genomic_DNA"/>
</dbReference>
<dbReference type="AlphaFoldDB" id="A0A9E7N7Q8"/>
<sequence>MGTGLDQRTSDELAGIVDLFGGLTRTELERALSEVAFRADGQSVDEDAAAGAIEASLDAFALVRYELRGNGHATDGGTESGDGDALFVPGPTAFPRTPEHAEDLPHILDVSPRDPDQDAVGEAARDRFLADVETVLEGEGGRGDGSENVDGSDDGTENVDETAIENLIDLSYDLEAWAPLDLTAERTRLVEALEDA</sequence>
<dbReference type="GeneID" id="73291336"/>
<keyword evidence="3" id="KW-1185">Reference proteome</keyword>
<feature type="region of interest" description="Disordered" evidence="1">
    <location>
        <begin position="136"/>
        <end position="158"/>
    </location>
</feature>
<dbReference type="Pfam" id="PF23421">
    <property type="entry name" value="DUF7109"/>
    <property type="match status" value="1"/>
</dbReference>
<accession>A0A9E7N7Q8</accession>
<gene>
    <name evidence="2" type="ORF">NGM29_14780</name>
</gene>
<dbReference type="Proteomes" id="UP001056855">
    <property type="component" value="Chromosome"/>
</dbReference>
<dbReference type="KEGG" id="sawl:NGM29_14780"/>
<evidence type="ECO:0000313" key="2">
    <source>
        <dbReference type="EMBL" id="UTF53025.1"/>
    </source>
</evidence>
<proteinExistence type="predicted"/>
<evidence type="ECO:0000256" key="1">
    <source>
        <dbReference type="SAM" id="MobiDB-lite"/>
    </source>
</evidence>
<protein>
    <submittedName>
        <fullName evidence="2">Uncharacterized protein</fullName>
    </submittedName>
</protein>
<name>A0A9E7N7Q8_9EURY</name>
<dbReference type="InterPro" id="IPR055533">
    <property type="entry name" value="DUF7109"/>
</dbReference>
<dbReference type="RefSeq" id="WP_254157152.1">
    <property type="nucleotide sequence ID" value="NZ_CP100355.1"/>
</dbReference>